<dbReference type="InterPro" id="IPR014729">
    <property type="entry name" value="Rossmann-like_a/b/a_fold"/>
</dbReference>
<dbReference type="GO" id="GO:0006420">
    <property type="term" value="P:arginyl-tRNA aminoacylation"/>
    <property type="evidence" value="ECO:0007669"/>
    <property type="project" value="UniProtKB-UniRule"/>
</dbReference>
<evidence type="ECO:0000256" key="6">
    <source>
        <dbReference type="ARBA" id="ARBA00023146"/>
    </source>
</evidence>
<dbReference type="PRINTS" id="PR01038">
    <property type="entry name" value="TRNASYNTHARG"/>
</dbReference>
<dbReference type="Pfam" id="PF00750">
    <property type="entry name" value="tRNA-synt_1d"/>
    <property type="match status" value="1"/>
</dbReference>
<proteinExistence type="inferred from homology"/>
<dbReference type="PANTHER" id="PTHR11956">
    <property type="entry name" value="ARGINYL-TRNA SYNTHETASE"/>
    <property type="match status" value="1"/>
</dbReference>
<dbReference type="EMBL" id="MHCJ01000003">
    <property type="protein sequence ID" value="OGY18108.1"/>
    <property type="molecule type" value="Genomic_DNA"/>
</dbReference>
<evidence type="ECO:0000256" key="9">
    <source>
        <dbReference type="RuleBase" id="RU363038"/>
    </source>
</evidence>
<dbReference type="InterPro" id="IPR036695">
    <property type="entry name" value="Arg-tRNA-synth_N_sf"/>
</dbReference>
<evidence type="ECO:0000259" key="10">
    <source>
        <dbReference type="SMART" id="SM00836"/>
    </source>
</evidence>
<evidence type="ECO:0000256" key="1">
    <source>
        <dbReference type="ARBA" id="ARBA00005594"/>
    </source>
</evidence>
<evidence type="ECO:0000313" key="12">
    <source>
        <dbReference type="EMBL" id="OGY18108.1"/>
    </source>
</evidence>
<evidence type="ECO:0000259" key="11">
    <source>
        <dbReference type="SMART" id="SM01016"/>
    </source>
</evidence>
<dbReference type="Proteomes" id="UP000179233">
    <property type="component" value="Unassembled WGS sequence"/>
</dbReference>
<protein>
    <recommendedName>
        <fullName evidence="8">Arginine--tRNA ligase</fullName>
        <ecNumber evidence="8">6.1.1.19</ecNumber>
    </recommendedName>
    <alternativeName>
        <fullName evidence="8">Arginyl-tRNA synthetase</fullName>
        <shortName evidence="8">ArgRS</shortName>
    </alternativeName>
</protein>
<dbReference type="AlphaFoldDB" id="A0A1G1VRS9"/>
<accession>A0A1G1VRS9</accession>
<evidence type="ECO:0000256" key="5">
    <source>
        <dbReference type="ARBA" id="ARBA00022917"/>
    </source>
</evidence>
<keyword evidence="2 8" id="KW-0436">Ligase</keyword>
<evidence type="ECO:0000256" key="2">
    <source>
        <dbReference type="ARBA" id="ARBA00022598"/>
    </source>
</evidence>
<dbReference type="SUPFAM" id="SSF52374">
    <property type="entry name" value="Nucleotidylyl transferase"/>
    <property type="match status" value="1"/>
</dbReference>
<dbReference type="InterPro" id="IPR005148">
    <property type="entry name" value="Arg-tRNA-synth_N"/>
</dbReference>
<dbReference type="PANTHER" id="PTHR11956:SF5">
    <property type="entry name" value="ARGININE--TRNA LIGASE, CYTOPLASMIC"/>
    <property type="match status" value="1"/>
</dbReference>
<comment type="caution">
    <text evidence="12">The sequence shown here is derived from an EMBL/GenBank/DDBJ whole genome shotgun (WGS) entry which is preliminary data.</text>
</comment>
<feature type="short sequence motif" description="'HIGH' region" evidence="8">
    <location>
        <begin position="141"/>
        <end position="151"/>
    </location>
</feature>
<reference evidence="12 13" key="1">
    <citation type="journal article" date="2016" name="Nat. Commun.">
        <title>Thousands of microbial genomes shed light on interconnected biogeochemical processes in an aquifer system.</title>
        <authorList>
            <person name="Anantharaman K."/>
            <person name="Brown C.T."/>
            <person name="Hug L.A."/>
            <person name="Sharon I."/>
            <person name="Castelle C.J."/>
            <person name="Probst A.J."/>
            <person name="Thomas B.C."/>
            <person name="Singh A."/>
            <person name="Wilkins M.J."/>
            <person name="Karaoz U."/>
            <person name="Brodie E.L."/>
            <person name="Williams K.H."/>
            <person name="Hubbard S.S."/>
            <person name="Banfield J.F."/>
        </authorList>
    </citation>
    <scope>NUCLEOTIDE SEQUENCE [LARGE SCALE GENOMIC DNA]</scope>
</reference>
<dbReference type="SUPFAM" id="SSF47323">
    <property type="entry name" value="Anticodon-binding domain of a subclass of class I aminoacyl-tRNA synthetases"/>
    <property type="match status" value="1"/>
</dbReference>
<keyword evidence="6 8" id="KW-0030">Aminoacyl-tRNA synthetase</keyword>
<organism evidence="12 13">
    <name type="scientific">Candidatus Chisholmbacteria bacterium RIFCSPHIGHO2_01_FULL_52_32</name>
    <dbReference type="NCBI Taxonomy" id="1797591"/>
    <lineage>
        <taxon>Bacteria</taxon>
        <taxon>Candidatus Chisholmiibacteriota</taxon>
    </lineage>
</organism>
<dbReference type="HAMAP" id="MF_00123">
    <property type="entry name" value="Arg_tRNA_synth"/>
    <property type="match status" value="1"/>
</dbReference>
<dbReference type="InterPro" id="IPR035684">
    <property type="entry name" value="ArgRS_core"/>
</dbReference>
<evidence type="ECO:0000256" key="8">
    <source>
        <dbReference type="HAMAP-Rule" id="MF_00123"/>
    </source>
</evidence>
<evidence type="ECO:0000256" key="7">
    <source>
        <dbReference type="ARBA" id="ARBA00049339"/>
    </source>
</evidence>
<dbReference type="InterPro" id="IPR001278">
    <property type="entry name" value="Arg-tRNA-ligase"/>
</dbReference>
<keyword evidence="4 8" id="KW-0067">ATP-binding</keyword>
<dbReference type="Gene3D" id="3.30.1360.70">
    <property type="entry name" value="Arginyl tRNA synthetase N-terminal domain"/>
    <property type="match status" value="1"/>
</dbReference>
<dbReference type="Pfam" id="PF05746">
    <property type="entry name" value="DALR_1"/>
    <property type="match status" value="1"/>
</dbReference>
<dbReference type="GO" id="GO:0005737">
    <property type="term" value="C:cytoplasm"/>
    <property type="evidence" value="ECO:0007669"/>
    <property type="project" value="UniProtKB-SubCell"/>
</dbReference>
<dbReference type="FunFam" id="1.10.730.10:FF:000006">
    <property type="entry name" value="Arginyl-tRNA synthetase 2, mitochondrial"/>
    <property type="match status" value="1"/>
</dbReference>
<comment type="subcellular location">
    <subcellularLocation>
        <location evidence="8">Cytoplasm</location>
    </subcellularLocation>
</comment>
<dbReference type="SMART" id="SM00836">
    <property type="entry name" value="DALR_1"/>
    <property type="match status" value="1"/>
</dbReference>
<feature type="domain" description="Arginyl tRNA synthetase N-terminal" evidence="11">
    <location>
        <begin position="4"/>
        <end position="104"/>
    </location>
</feature>
<comment type="catalytic activity">
    <reaction evidence="7 8">
        <text>tRNA(Arg) + L-arginine + ATP = L-arginyl-tRNA(Arg) + AMP + diphosphate</text>
        <dbReference type="Rhea" id="RHEA:20301"/>
        <dbReference type="Rhea" id="RHEA-COMP:9658"/>
        <dbReference type="Rhea" id="RHEA-COMP:9673"/>
        <dbReference type="ChEBI" id="CHEBI:30616"/>
        <dbReference type="ChEBI" id="CHEBI:32682"/>
        <dbReference type="ChEBI" id="CHEBI:33019"/>
        <dbReference type="ChEBI" id="CHEBI:78442"/>
        <dbReference type="ChEBI" id="CHEBI:78513"/>
        <dbReference type="ChEBI" id="CHEBI:456215"/>
        <dbReference type="EC" id="6.1.1.19"/>
    </reaction>
</comment>
<dbReference type="SUPFAM" id="SSF55190">
    <property type="entry name" value="Arginyl-tRNA synthetase (ArgRS), N-terminal 'additional' domain"/>
    <property type="match status" value="1"/>
</dbReference>
<dbReference type="Pfam" id="PF03485">
    <property type="entry name" value="Arg_tRNA_synt_N"/>
    <property type="match status" value="1"/>
</dbReference>
<comment type="subunit">
    <text evidence="8">Monomer.</text>
</comment>
<keyword evidence="5 8" id="KW-0648">Protein biosynthesis</keyword>
<evidence type="ECO:0000313" key="13">
    <source>
        <dbReference type="Proteomes" id="UP000179233"/>
    </source>
</evidence>
<dbReference type="Gene3D" id="3.40.50.620">
    <property type="entry name" value="HUPs"/>
    <property type="match status" value="1"/>
</dbReference>
<dbReference type="Gene3D" id="1.10.730.10">
    <property type="entry name" value="Isoleucyl-tRNA Synthetase, Domain 1"/>
    <property type="match status" value="1"/>
</dbReference>
<evidence type="ECO:0000256" key="3">
    <source>
        <dbReference type="ARBA" id="ARBA00022741"/>
    </source>
</evidence>
<evidence type="ECO:0000256" key="4">
    <source>
        <dbReference type="ARBA" id="ARBA00022840"/>
    </source>
</evidence>
<dbReference type="EC" id="6.1.1.19" evidence="8"/>
<dbReference type="SMART" id="SM01016">
    <property type="entry name" value="Arg_tRNA_synt_N"/>
    <property type="match status" value="1"/>
</dbReference>
<name>A0A1G1VRS9_9BACT</name>
<dbReference type="GO" id="GO:0004814">
    <property type="term" value="F:arginine-tRNA ligase activity"/>
    <property type="evidence" value="ECO:0007669"/>
    <property type="project" value="UniProtKB-UniRule"/>
</dbReference>
<keyword evidence="8" id="KW-0963">Cytoplasm</keyword>
<sequence>MLAEEIKVQVQKALKELDFPEVPIVIEHPSSAEHGDYSSNVALQLFAKSEARSTKHEKTSQLAKYKTPREIAKAIADYFGFRISDFGFLHKVELAGPGFINFWLSEQFLSDTLKQAIHLGDRYGQNEALKGKKIMVEFTDPNPFKEFHIGHLYSNAVGESLSRLLDASGAQVKRANYQGDVGLHVAKALYGLLAKLKVKSEKLKVNEEKLKELEKKQLAERIRILGEAYAVGAKAYEADEKAKAQIEELNRKIYAQEPDVMEIYGKGRAWSLEYFETIYRRLGTKFDFYYFESEAGKIGLEVVKGGLRKGVFEESQGAIVFSGEKHGLHTRVFVNSQGLPTYEAKDLGLAPTKYKDFPYDKSIIITGNEVDAYFRVVLKALALLSPELGEKTQHLSHGMVRLPTGKMSSRTGEVLTGEWLIDEAKKRILRIMEQGPSFATATSRRLPVRPFRESVALEGDKRDGEIVSRLSKDEVAEMVGIGAVKYALLRGSIGRDIIFDIDESVNLEGNSGPYLQYTFARCKSVLAKSEARSTKHEAVSNFDIRASNLNAEDLSILRWLYRYPEVVEQAVKGYAPYLVCAYLYGLAQRYNAFYNKHRIVQTKKEEERRFRLMMTSAIAQILENGLKLLGIAAPETM</sequence>
<keyword evidence="3 8" id="KW-0547">Nucleotide-binding</keyword>
<dbReference type="InterPro" id="IPR009080">
    <property type="entry name" value="tRNAsynth_Ia_anticodon-bd"/>
</dbReference>
<dbReference type="InterPro" id="IPR008909">
    <property type="entry name" value="DALR_anticod-bd"/>
</dbReference>
<comment type="similarity">
    <text evidence="1 8 9">Belongs to the class-I aminoacyl-tRNA synthetase family.</text>
</comment>
<feature type="domain" description="DALR anticodon binding" evidence="10">
    <location>
        <begin position="515"/>
        <end position="637"/>
    </location>
</feature>
<gene>
    <name evidence="8" type="primary">argS</name>
    <name evidence="12" type="ORF">A2786_01135</name>
</gene>
<dbReference type="GO" id="GO:0005524">
    <property type="term" value="F:ATP binding"/>
    <property type="evidence" value="ECO:0007669"/>
    <property type="project" value="UniProtKB-UniRule"/>
</dbReference>